<dbReference type="SUPFAM" id="SSF53335">
    <property type="entry name" value="S-adenosyl-L-methionine-dependent methyltransferases"/>
    <property type="match status" value="1"/>
</dbReference>
<reference evidence="6" key="1">
    <citation type="submission" date="2017-03" db="EMBL/GenBank/DDBJ databases">
        <title>Genomes of endolithic fungi from Antarctica.</title>
        <authorList>
            <person name="Coleine C."/>
            <person name="Masonjones S."/>
            <person name="Stajich J.E."/>
        </authorList>
    </citation>
    <scope>NUCLEOTIDE SEQUENCE [LARGE SCALE GENOMIC DNA]</scope>
    <source>
        <strain evidence="6">CCFEE 5527</strain>
    </source>
</reference>
<dbReference type="PANTHER" id="PTHR32183:SF6">
    <property type="entry name" value="CYSTEINE SULFINATE DESULFINASE_CYSTEINE DESULFURASE AND RELATED ENZYMES"/>
    <property type="match status" value="1"/>
</dbReference>
<proteinExistence type="predicted"/>
<dbReference type="EMBL" id="NAJO01000062">
    <property type="protein sequence ID" value="OQN96717.1"/>
    <property type="molecule type" value="Genomic_DNA"/>
</dbReference>
<name>A0A1V8SCH0_9PEZI</name>
<keyword evidence="3" id="KW-0808">Transferase</keyword>
<dbReference type="OrthoDB" id="276151at2759"/>
<dbReference type="GO" id="GO:0008757">
    <property type="term" value="F:S-adenosylmethionine-dependent methyltransferase activity"/>
    <property type="evidence" value="ECO:0007669"/>
    <property type="project" value="InterPro"/>
</dbReference>
<evidence type="ECO:0008006" key="7">
    <source>
        <dbReference type="Google" id="ProtNLM"/>
    </source>
</evidence>
<evidence type="ECO:0000256" key="3">
    <source>
        <dbReference type="ARBA" id="ARBA00022679"/>
    </source>
</evidence>
<evidence type="ECO:0000256" key="2">
    <source>
        <dbReference type="ARBA" id="ARBA00022603"/>
    </source>
</evidence>
<keyword evidence="6" id="KW-1185">Reference proteome</keyword>
<sequence>MDDREKLRQHFLDQPAEAQTSRWDALWKQQTTPWDRSTPSPALVDTLLEKKYVLGPIPQDGKRRKALVPGCGPGYDVLLFASHGYDAIGLDASETAIEACKVLDAQQGNDESKYPIVDSSIERGSRTFVLADFFMNDFLKASDAPQFDIIYDYTFLCALPPALRPKWAKRMTELLAPNGRLICLEFPLSKPPSTGGPPHGLSSDLYTELFKAPGEDVKYDADGYAVQSEGVAGRGLKRIAHWAPTRSHQVGQGSDHVSIWRHN</sequence>
<dbReference type="Proteomes" id="UP000192596">
    <property type="component" value="Unassembled WGS sequence"/>
</dbReference>
<dbReference type="PANTHER" id="PTHR32183">
    <property type="match status" value="1"/>
</dbReference>
<comment type="caution">
    <text evidence="5">The sequence shown here is derived from an EMBL/GenBank/DDBJ whole genome shotgun (WGS) entry which is preliminary data.</text>
</comment>
<evidence type="ECO:0000313" key="5">
    <source>
        <dbReference type="EMBL" id="OQN96717.1"/>
    </source>
</evidence>
<evidence type="ECO:0000313" key="6">
    <source>
        <dbReference type="Proteomes" id="UP000192596"/>
    </source>
</evidence>
<keyword evidence="2" id="KW-0489">Methyltransferase</keyword>
<dbReference type="STRING" id="1507870.A0A1V8SCH0"/>
<dbReference type="GO" id="GO:0032259">
    <property type="term" value="P:methylation"/>
    <property type="evidence" value="ECO:0007669"/>
    <property type="project" value="UniProtKB-KW"/>
</dbReference>
<dbReference type="AlphaFoldDB" id="A0A1V8SCH0"/>
<evidence type="ECO:0000256" key="4">
    <source>
        <dbReference type="ARBA" id="ARBA00022691"/>
    </source>
</evidence>
<dbReference type="CDD" id="cd02440">
    <property type="entry name" value="AdoMet_MTases"/>
    <property type="match status" value="1"/>
</dbReference>
<dbReference type="InterPro" id="IPR029063">
    <property type="entry name" value="SAM-dependent_MTases_sf"/>
</dbReference>
<dbReference type="Pfam" id="PF05724">
    <property type="entry name" value="TPMT"/>
    <property type="match status" value="1"/>
</dbReference>
<evidence type="ECO:0000256" key="1">
    <source>
        <dbReference type="ARBA" id="ARBA00022553"/>
    </source>
</evidence>
<protein>
    <recommendedName>
        <fullName evidence="7">Thiol methyltransferase 2</fullName>
    </recommendedName>
</protein>
<dbReference type="InParanoid" id="A0A1V8SCH0"/>
<gene>
    <name evidence="5" type="ORF">B0A48_17141</name>
</gene>
<dbReference type="Gene3D" id="3.40.50.150">
    <property type="entry name" value="Vaccinia Virus protein VP39"/>
    <property type="match status" value="1"/>
</dbReference>
<accession>A0A1V8SCH0</accession>
<keyword evidence="4" id="KW-0949">S-adenosyl-L-methionine</keyword>
<keyword evidence="1" id="KW-0597">Phosphoprotein</keyword>
<dbReference type="PROSITE" id="PS51585">
    <property type="entry name" value="SAM_MT_TPMT"/>
    <property type="match status" value="1"/>
</dbReference>
<dbReference type="InterPro" id="IPR008854">
    <property type="entry name" value="TPMT"/>
</dbReference>
<organism evidence="5 6">
    <name type="scientific">Cryoendolithus antarcticus</name>
    <dbReference type="NCBI Taxonomy" id="1507870"/>
    <lineage>
        <taxon>Eukaryota</taxon>
        <taxon>Fungi</taxon>
        <taxon>Dikarya</taxon>
        <taxon>Ascomycota</taxon>
        <taxon>Pezizomycotina</taxon>
        <taxon>Dothideomycetes</taxon>
        <taxon>Dothideomycetidae</taxon>
        <taxon>Cladosporiales</taxon>
        <taxon>Cladosporiaceae</taxon>
        <taxon>Cryoendolithus</taxon>
    </lineage>
</organism>